<dbReference type="PROSITE" id="PS00518">
    <property type="entry name" value="ZF_RING_1"/>
    <property type="match status" value="1"/>
</dbReference>
<keyword evidence="3" id="KW-0862">Zinc</keyword>
<dbReference type="SUPFAM" id="SSF49599">
    <property type="entry name" value="TRAF domain-like"/>
    <property type="match status" value="1"/>
</dbReference>
<dbReference type="KEGG" id="lak:106162940"/>
<dbReference type="SUPFAM" id="SSF57850">
    <property type="entry name" value="RING/U-box"/>
    <property type="match status" value="1"/>
</dbReference>
<keyword evidence="6" id="KW-1185">Reference proteome</keyword>
<evidence type="ECO:0000256" key="1">
    <source>
        <dbReference type="ARBA" id="ARBA00022723"/>
    </source>
</evidence>
<dbReference type="PROSITE" id="PS50089">
    <property type="entry name" value="ZF_RING_2"/>
    <property type="match status" value="1"/>
</dbReference>
<accession>A0A1S3IDA0</accession>
<dbReference type="Gene3D" id="3.30.40.10">
    <property type="entry name" value="Zinc/RING finger domain, C3HC4 (zinc finger)"/>
    <property type="match status" value="2"/>
</dbReference>
<proteinExistence type="predicted"/>
<dbReference type="GO" id="GO:0000209">
    <property type="term" value="P:protein polyubiquitination"/>
    <property type="evidence" value="ECO:0007669"/>
    <property type="project" value="TreeGrafter"/>
</dbReference>
<dbReference type="OrthoDB" id="9972365at2759"/>
<keyword evidence="1" id="KW-0479">Metal-binding</keyword>
<dbReference type="RefSeq" id="XP_013395836.1">
    <property type="nucleotide sequence ID" value="XM_013540382.2"/>
</dbReference>
<evidence type="ECO:0000256" key="2">
    <source>
        <dbReference type="ARBA" id="ARBA00022771"/>
    </source>
</evidence>
<dbReference type="Pfam" id="PF13920">
    <property type="entry name" value="zf-C3HC4_3"/>
    <property type="match status" value="1"/>
</dbReference>
<dbReference type="InterPro" id="IPR001841">
    <property type="entry name" value="Znf_RING"/>
</dbReference>
<keyword evidence="2 4" id="KW-0863">Zinc-finger</keyword>
<sequence>MEEQLTCLICYEIADNAVETSCCHHIFCENCLSSVGSNNCPNCRKHFQSVVAHFARRVIGNMQSQCPMGCGLTVSRSEMNEHIARCPRRMLECPSTSCKFSGPRDDFIHHIGDVHRDILLAKAERLFEPEPKGATNIQQGQVCRVERSRNRRNHEARLGSTGKYYCSQRLNGHCRCCNGYCGPTNGCNCEACMKLDVEGRCLPRGWLVNSDGAAARVGPETGHFYCGRRVLVGVRGCDGYCGPTNGPSCEACKKLDTQARDRYSSVWM</sequence>
<dbReference type="Proteomes" id="UP000085678">
    <property type="component" value="Unplaced"/>
</dbReference>
<protein>
    <submittedName>
        <fullName evidence="7 8">E3 ubiquitin-protein ligase NRDP1</fullName>
    </submittedName>
</protein>
<evidence type="ECO:0000313" key="6">
    <source>
        <dbReference type="Proteomes" id="UP000085678"/>
    </source>
</evidence>
<gene>
    <name evidence="7 8" type="primary">LOC106162940</name>
</gene>
<evidence type="ECO:0000259" key="5">
    <source>
        <dbReference type="PROSITE" id="PS50089"/>
    </source>
</evidence>
<evidence type="ECO:0000256" key="3">
    <source>
        <dbReference type="ARBA" id="ARBA00022833"/>
    </source>
</evidence>
<reference evidence="7 8" key="1">
    <citation type="submission" date="2025-04" db="UniProtKB">
        <authorList>
            <consortium name="RefSeq"/>
        </authorList>
    </citation>
    <scope>IDENTIFICATION</scope>
    <source>
        <tissue evidence="7 8">Gonads</tissue>
    </source>
</reference>
<dbReference type="RefSeq" id="XP_013395838.1">
    <property type="nucleotide sequence ID" value="XM_013540384.2"/>
</dbReference>
<evidence type="ECO:0000256" key="4">
    <source>
        <dbReference type="PROSITE-ProRule" id="PRU00175"/>
    </source>
</evidence>
<dbReference type="AlphaFoldDB" id="A0A1S3IDA0"/>
<dbReference type="PANTHER" id="PTHR46016:SF1">
    <property type="entry name" value="RING-TYPE DOMAIN-CONTAINING PROTEIN"/>
    <property type="match status" value="1"/>
</dbReference>
<organism evidence="6 7">
    <name type="scientific">Lingula anatina</name>
    <name type="common">Brachiopod</name>
    <name type="synonym">Lingula unguis</name>
    <dbReference type="NCBI Taxonomy" id="7574"/>
    <lineage>
        <taxon>Eukaryota</taxon>
        <taxon>Metazoa</taxon>
        <taxon>Spiralia</taxon>
        <taxon>Lophotrochozoa</taxon>
        <taxon>Brachiopoda</taxon>
        <taxon>Linguliformea</taxon>
        <taxon>Lingulata</taxon>
        <taxon>Lingulida</taxon>
        <taxon>Linguloidea</taxon>
        <taxon>Lingulidae</taxon>
        <taxon>Lingula</taxon>
    </lineage>
</organism>
<evidence type="ECO:0000313" key="8">
    <source>
        <dbReference type="RefSeq" id="XP_013395838.1"/>
    </source>
</evidence>
<dbReference type="SMART" id="SM00184">
    <property type="entry name" value="RING"/>
    <property type="match status" value="1"/>
</dbReference>
<evidence type="ECO:0000313" key="7">
    <source>
        <dbReference type="RefSeq" id="XP_013395836.1"/>
    </source>
</evidence>
<dbReference type="GO" id="GO:0008270">
    <property type="term" value="F:zinc ion binding"/>
    <property type="evidence" value="ECO:0007669"/>
    <property type="project" value="UniProtKB-KW"/>
</dbReference>
<name>A0A1S3IDA0_LINAN</name>
<dbReference type="GO" id="GO:0061630">
    <property type="term" value="F:ubiquitin protein ligase activity"/>
    <property type="evidence" value="ECO:0007669"/>
    <property type="project" value="TreeGrafter"/>
</dbReference>
<dbReference type="STRING" id="7574.A0A1S3IDA0"/>
<dbReference type="GO" id="GO:0006511">
    <property type="term" value="P:ubiquitin-dependent protein catabolic process"/>
    <property type="evidence" value="ECO:0007669"/>
    <property type="project" value="TreeGrafter"/>
</dbReference>
<dbReference type="PANTHER" id="PTHR46016">
    <property type="entry name" value="ZINC FINGER, RING/FYVE/PHD-TYPE"/>
    <property type="match status" value="1"/>
</dbReference>
<dbReference type="InterPro" id="IPR051438">
    <property type="entry name" value="RNF_E3_ubiq-protein_ligase"/>
</dbReference>
<dbReference type="InterPro" id="IPR017907">
    <property type="entry name" value="Znf_RING_CS"/>
</dbReference>
<dbReference type="GeneID" id="106162940"/>
<feature type="domain" description="RING-type" evidence="5">
    <location>
        <begin position="7"/>
        <end position="44"/>
    </location>
</feature>
<dbReference type="InterPro" id="IPR013083">
    <property type="entry name" value="Znf_RING/FYVE/PHD"/>
</dbReference>